<evidence type="ECO:0000313" key="1">
    <source>
        <dbReference type="EMBL" id="CAG8791155.1"/>
    </source>
</evidence>
<accession>A0ABN7VPX4</accession>
<comment type="caution">
    <text evidence="1">The sequence shown here is derived from an EMBL/GenBank/DDBJ whole genome shotgun (WGS) entry which is preliminary data.</text>
</comment>
<reference evidence="1 2" key="1">
    <citation type="submission" date="2021-06" db="EMBL/GenBank/DDBJ databases">
        <authorList>
            <person name="Kallberg Y."/>
            <person name="Tangrot J."/>
            <person name="Rosling A."/>
        </authorList>
    </citation>
    <scope>NUCLEOTIDE SEQUENCE [LARGE SCALE GENOMIC DNA]</scope>
    <source>
        <strain evidence="1 2">120-4 pot B 10/14</strain>
    </source>
</reference>
<dbReference type="Proteomes" id="UP000789901">
    <property type="component" value="Unassembled WGS sequence"/>
</dbReference>
<organism evidence="1 2">
    <name type="scientific">Gigaspora margarita</name>
    <dbReference type="NCBI Taxonomy" id="4874"/>
    <lineage>
        <taxon>Eukaryota</taxon>
        <taxon>Fungi</taxon>
        <taxon>Fungi incertae sedis</taxon>
        <taxon>Mucoromycota</taxon>
        <taxon>Glomeromycotina</taxon>
        <taxon>Glomeromycetes</taxon>
        <taxon>Diversisporales</taxon>
        <taxon>Gigasporaceae</taxon>
        <taxon>Gigaspora</taxon>
    </lineage>
</organism>
<protein>
    <submittedName>
        <fullName evidence="1">15646_t:CDS:1</fullName>
    </submittedName>
</protein>
<name>A0ABN7VPX4_GIGMA</name>
<gene>
    <name evidence="1" type="ORF">GMARGA_LOCUS21261</name>
</gene>
<keyword evidence="2" id="KW-1185">Reference proteome</keyword>
<dbReference type="EMBL" id="CAJVQB010019443">
    <property type="protein sequence ID" value="CAG8791155.1"/>
    <property type="molecule type" value="Genomic_DNA"/>
</dbReference>
<feature type="non-terminal residue" evidence="1">
    <location>
        <position position="1"/>
    </location>
</feature>
<evidence type="ECO:0000313" key="2">
    <source>
        <dbReference type="Proteomes" id="UP000789901"/>
    </source>
</evidence>
<sequence>NNSTISYESSEISIEDQKEILRIKYEKLSIQREKNNESESKVIL</sequence>
<proteinExistence type="predicted"/>